<dbReference type="GO" id="GO:0019239">
    <property type="term" value="F:deaminase activity"/>
    <property type="evidence" value="ECO:0007669"/>
    <property type="project" value="TreeGrafter"/>
</dbReference>
<dbReference type="FunFam" id="3.30.1330.40:FF:000001">
    <property type="entry name" value="L-PSP family endoribonuclease"/>
    <property type="match status" value="1"/>
</dbReference>
<dbReference type="InterPro" id="IPR006175">
    <property type="entry name" value="YjgF/YER057c/UK114"/>
</dbReference>
<dbReference type="GO" id="GO:0005829">
    <property type="term" value="C:cytosol"/>
    <property type="evidence" value="ECO:0007669"/>
    <property type="project" value="TreeGrafter"/>
</dbReference>
<dbReference type="SUPFAM" id="SSF55298">
    <property type="entry name" value="YjgF-like"/>
    <property type="match status" value="1"/>
</dbReference>
<organism evidence="2 3">
    <name type="scientific">Orbilia brochopaga</name>
    <dbReference type="NCBI Taxonomy" id="3140254"/>
    <lineage>
        <taxon>Eukaryota</taxon>
        <taxon>Fungi</taxon>
        <taxon>Dikarya</taxon>
        <taxon>Ascomycota</taxon>
        <taxon>Pezizomycotina</taxon>
        <taxon>Orbiliomycetes</taxon>
        <taxon>Orbiliales</taxon>
        <taxon>Orbiliaceae</taxon>
        <taxon>Orbilia</taxon>
    </lineage>
</organism>
<dbReference type="EMBL" id="JAVHNQ010000015">
    <property type="protein sequence ID" value="KAK6332374.1"/>
    <property type="molecule type" value="Genomic_DNA"/>
</dbReference>
<keyword evidence="3" id="KW-1185">Reference proteome</keyword>
<dbReference type="PANTHER" id="PTHR11803:SF22">
    <property type="entry name" value="ENDORIBONUCLEASE FAMILY PROTEIN BRT1, PUTATIVE (AFU_ORTHOLOGUE AFUA_5G03780)-RELATED"/>
    <property type="match status" value="1"/>
</dbReference>
<dbReference type="Proteomes" id="UP001375240">
    <property type="component" value="Unassembled WGS sequence"/>
</dbReference>
<dbReference type="InterPro" id="IPR035959">
    <property type="entry name" value="RutC-like_sf"/>
</dbReference>
<comment type="caution">
    <text evidence="2">The sequence shown here is derived from an EMBL/GenBank/DDBJ whole genome shotgun (WGS) entry which is preliminary data.</text>
</comment>
<dbReference type="InterPro" id="IPR006056">
    <property type="entry name" value="RidA"/>
</dbReference>
<dbReference type="NCBIfam" id="TIGR00004">
    <property type="entry name" value="Rid family detoxifying hydrolase"/>
    <property type="match status" value="1"/>
</dbReference>
<evidence type="ECO:0000256" key="1">
    <source>
        <dbReference type="ARBA" id="ARBA00010552"/>
    </source>
</evidence>
<protein>
    <recommendedName>
        <fullName evidence="4">YjgF-like protein</fullName>
    </recommendedName>
</protein>
<dbReference type="Pfam" id="PF01042">
    <property type="entry name" value="Ribonuc_L-PSP"/>
    <property type="match status" value="1"/>
</dbReference>
<comment type="similarity">
    <text evidence="1">Belongs to the RutC family.</text>
</comment>
<proteinExistence type="inferred from homology"/>
<dbReference type="CDD" id="cd00448">
    <property type="entry name" value="YjgF_YER057c_UK114_family"/>
    <property type="match status" value="1"/>
</dbReference>
<name>A0AAV9TYT0_9PEZI</name>
<sequence>MGSLLHQLARHHLPQSVFRITSVSCRTVPKPYTAYRLINAPRSSFQAPRTSKMSTKIAVRTDKAPPPFPVYNQAIVHEKTVYVSGQLGMDPESKQMLEGSISVRTERALKNLSAVLEAAGSSMDKVLKVTVFLTDMKDFAEVNSVYEKHFGDVKPARSCIAVHQLPLGTDVEIECVAHC</sequence>
<evidence type="ECO:0000313" key="3">
    <source>
        <dbReference type="Proteomes" id="UP001375240"/>
    </source>
</evidence>
<evidence type="ECO:0008006" key="4">
    <source>
        <dbReference type="Google" id="ProtNLM"/>
    </source>
</evidence>
<dbReference type="PANTHER" id="PTHR11803">
    <property type="entry name" value="2-IMINOBUTANOATE/2-IMINOPROPANOATE DEAMINASE RIDA"/>
    <property type="match status" value="1"/>
</dbReference>
<accession>A0AAV9TYT0</accession>
<dbReference type="GO" id="GO:0005739">
    <property type="term" value="C:mitochondrion"/>
    <property type="evidence" value="ECO:0007669"/>
    <property type="project" value="TreeGrafter"/>
</dbReference>
<reference evidence="2 3" key="1">
    <citation type="submission" date="2019-10" db="EMBL/GenBank/DDBJ databases">
        <authorList>
            <person name="Palmer J.M."/>
        </authorList>
    </citation>
    <scope>NUCLEOTIDE SEQUENCE [LARGE SCALE GENOMIC DNA]</scope>
    <source>
        <strain evidence="2 3">TWF696</strain>
    </source>
</reference>
<dbReference type="AlphaFoldDB" id="A0AAV9TYT0"/>
<evidence type="ECO:0000313" key="2">
    <source>
        <dbReference type="EMBL" id="KAK6332374.1"/>
    </source>
</evidence>
<dbReference type="Gene3D" id="3.30.1330.40">
    <property type="entry name" value="RutC-like"/>
    <property type="match status" value="1"/>
</dbReference>
<gene>
    <name evidence="2" type="ORF">TWF696_003092</name>
</gene>